<dbReference type="InParanoid" id="A0A165BHQ9"/>
<dbReference type="EMBL" id="KV427671">
    <property type="protein sequence ID" value="KZT01077.1"/>
    <property type="molecule type" value="Genomic_DNA"/>
</dbReference>
<protein>
    <submittedName>
        <fullName evidence="1">Uncharacterized protein</fullName>
    </submittedName>
</protein>
<dbReference type="RefSeq" id="XP_040758817.1">
    <property type="nucleotide sequence ID" value="XM_040913382.1"/>
</dbReference>
<sequence>MTSRFTHLTASGNNVVRHRKMLGFGPVLPHSIYRREPLATHSPASSRFVEDLTLDTAAASSFVIRKDSSTDKNTGVTHVYVSVKARLTFVQVPQSESTAYTWNMVDSLGTWSSASWKRRDGRRGIGWVESHIVWICRNGP</sequence>
<name>A0A165BHQ9_9APHY</name>
<dbReference type="Proteomes" id="UP000076871">
    <property type="component" value="Unassembled WGS sequence"/>
</dbReference>
<keyword evidence="2" id="KW-1185">Reference proteome</keyword>
<proteinExistence type="predicted"/>
<dbReference type="OrthoDB" id="3227768at2759"/>
<dbReference type="GeneID" id="63830410"/>
<evidence type="ECO:0000313" key="1">
    <source>
        <dbReference type="EMBL" id="KZT01077.1"/>
    </source>
</evidence>
<organism evidence="1 2">
    <name type="scientific">Laetiporus sulphureus 93-53</name>
    <dbReference type="NCBI Taxonomy" id="1314785"/>
    <lineage>
        <taxon>Eukaryota</taxon>
        <taxon>Fungi</taxon>
        <taxon>Dikarya</taxon>
        <taxon>Basidiomycota</taxon>
        <taxon>Agaricomycotina</taxon>
        <taxon>Agaricomycetes</taxon>
        <taxon>Polyporales</taxon>
        <taxon>Laetiporus</taxon>
    </lineage>
</organism>
<gene>
    <name evidence="1" type="ORF">LAESUDRAFT_764100</name>
</gene>
<evidence type="ECO:0000313" key="2">
    <source>
        <dbReference type="Proteomes" id="UP000076871"/>
    </source>
</evidence>
<dbReference type="AlphaFoldDB" id="A0A165BHQ9"/>
<accession>A0A165BHQ9</accession>
<reference evidence="1 2" key="1">
    <citation type="journal article" date="2016" name="Mol. Biol. Evol.">
        <title>Comparative Genomics of Early-Diverging Mushroom-Forming Fungi Provides Insights into the Origins of Lignocellulose Decay Capabilities.</title>
        <authorList>
            <person name="Nagy L.G."/>
            <person name="Riley R."/>
            <person name="Tritt A."/>
            <person name="Adam C."/>
            <person name="Daum C."/>
            <person name="Floudas D."/>
            <person name="Sun H."/>
            <person name="Yadav J.S."/>
            <person name="Pangilinan J."/>
            <person name="Larsson K.H."/>
            <person name="Matsuura K."/>
            <person name="Barry K."/>
            <person name="Labutti K."/>
            <person name="Kuo R."/>
            <person name="Ohm R.A."/>
            <person name="Bhattacharya S.S."/>
            <person name="Shirouzu T."/>
            <person name="Yoshinaga Y."/>
            <person name="Martin F.M."/>
            <person name="Grigoriev I.V."/>
            <person name="Hibbett D.S."/>
        </authorList>
    </citation>
    <scope>NUCLEOTIDE SEQUENCE [LARGE SCALE GENOMIC DNA]</scope>
    <source>
        <strain evidence="1 2">93-53</strain>
    </source>
</reference>